<dbReference type="RefSeq" id="WP_348864868.1">
    <property type="nucleotide sequence ID" value="NZ_JBEAAL010000056.1"/>
</dbReference>
<organism evidence="1 2">
    <name type="scientific">Neorhizobium phenanthreniclasticum</name>
    <dbReference type="NCBI Taxonomy" id="3157917"/>
    <lineage>
        <taxon>Bacteria</taxon>
        <taxon>Pseudomonadati</taxon>
        <taxon>Pseudomonadota</taxon>
        <taxon>Alphaproteobacteria</taxon>
        <taxon>Hyphomicrobiales</taxon>
        <taxon>Rhizobiaceae</taxon>
        <taxon>Rhizobium/Agrobacterium group</taxon>
        <taxon>Neorhizobium</taxon>
    </lineage>
</organism>
<proteinExistence type="predicted"/>
<gene>
    <name evidence="1" type="ORF">ABK249_33075</name>
</gene>
<accession>A0ABV0MD40</accession>
<protein>
    <submittedName>
        <fullName evidence="1">Uncharacterized protein</fullName>
    </submittedName>
</protein>
<sequence length="81" mass="9275">MIKRSQMPLFDGDLAVCQQVFDEIRAGTGIARESEEGERIATIVVELYRQGIREPRHLKTMVQEVRGLSEKQLLQPSEHKP</sequence>
<reference evidence="1 2" key="1">
    <citation type="submission" date="2024-05" db="EMBL/GenBank/DDBJ databases">
        <title>Neorhizobium sp. Rsf11, a plant growth promoting and heavy metal resistant PAH-degrader.</title>
        <authorList>
            <person name="Golubev S.N."/>
            <person name="Muratova A.Y."/>
            <person name="Markelova M.I."/>
        </authorList>
    </citation>
    <scope>NUCLEOTIDE SEQUENCE [LARGE SCALE GENOMIC DNA]</scope>
    <source>
        <strain evidence="1 2">Rsf11</strain>
    </source>
</reference>
<keyword evidence="2" id="KW-1185">Reference proteome</keyword>
<comment type="caution">
    <text evidence="1">The sequence shown here is derived from an EMBL/GenBank/DDBJ whole genome shotgun (WGS) entry which is preliminary data.</text>
</comment>
<evidence type="ECO:0000313" key="1">
    <source>
        <dbReference type="EMBL" id="MEQ1409737.1"/>
    </source>
</evidence>
<name>A0ABV0MD40_9HYPH</name>
<evidence type="ECO:0000313" key="2">
    <source>
        <dbReference type="Proteomes" id="UP001496627"/>
    </source>
</evidence>
<dbReference type="EMBL" id="JBEAAL010000056">
    <property type="protein sequence ID" value="MEQ1409737.1"/>
    <property type="molecule type" value="Genomic_DNA"/>
</dbReference>
<dbReference type="Proteomes" id="UP001496627">
    <property type="component" value="Unassembled WGS sequence"/>
</dbReference>